<dbReference type="AlphaFoldDB" id="A0A9X5E7M1"/>
<comment type="caution">
    <text evidence="1">The sequence shown here is derived from an EMBL/GenBank/DDBJ whole genome shotgun (WGS) entry which is preliminary data.</text>
</comment>
<evidence type="ECO:0000313" key="2">
    <source>
        <dbReference type="Proteomes" id="UP000031532"/>
    </source>
</evidence>
<dbReference type="EMBL" id="JTJC03000005">
    <property type="protein sequence ID" value="NHC36624.1"/>
    <property type="molecule type" value="Genomic_DNA"/>
</dbReference>
<sequence>MPKLLVLSPIILRLNPPVRESKFVGAGFAEAPCIVTNNSAVKPTRTEEI</sequence>
<keyword evidence="2" id="KW-1185">Reference proteome</keyword>
<name>A0A9X5E7M1_9CYAN</name>
<gene>
    <name evidence="1" type="ORF">QH73_0018580</name>
</gene>
<proteinExistence type="predicted"/>
<dbReference type="Proteomes" id="UP000031532">
    <property type="component" value="Unassembled WGS sequence"/>
</dbReference>
<dbReference type="RefSeq" id="WP_165587732.1">
    <property type="nucleotide sequence ID" value="NZ_JTJC03000005.1"/>
</dbReference>
<accession>A0A9X5E7M1</accession>
<protein>
    <submittedName>
        <fullName evidence="1">Uncharacterized protein</fullName>
    </submittedName>
</protein>
<organism evidence="1 2">
    <name type="scientific">Scytonema millei VB511283</name>
    <dbReference type="NCBI Taxonomy" id="1245923"/>
    <lineage>
        <taxon>Bacteria</taxon>
        <taxon>Bacillati</taxon>
        <taxon>Cyanobacteriota</taxon>
        <taxon>Cyanophyceae</taxon>
        <taxon>Nostocales</taxon>
        <taxon>Scytonemataceae</taxon>
        <taxon>Scytonema</taxon>
    </lineage>
</organism>
<evidence type="ECO:0000313" key="1">
    <source>
        <dbReference type="EMBL" id="NHC36624.1"/>
    </source>
</evidence>
<reference evidence="1 2" key="1">
    <citation type="journal article" date="2015" name="Genome Announc.">
        <title>Draft Genome Sequence of the Terrestrial Cyanobacterium Scytonema millei VB511283, Isolated from Eastern India.</title>
        <authorList>
            <person name="Sen D."/>
            <person name="Chandrababunaidu M.M."/>
            <person name="Singh D."/>
            <person name="Sanghi N."/>
            <person name="Ghorai A."/>
            <person name="Mishra G.P."/>
            <person name="Madduluri M."/>
            <person name="Adhikary S.P."/>
            <person name="Tripathy S."/>
        </authorList>
    </citation>
    <scope>NUCLEOTIDE SEQUENCE [LARGE SCALE GENOMIC DNA]</scope>
    <source>
        <strain evidence="1 2">VB511283</strain>
    </source>
</reference>